<proteinExistence type="predicted"/>
<accession>A0AC34F596</accession>
<sequence length="271" mass="30439">MAPSESLPPVLLPVDGPGLPSFQDEKGILAMVIIKYIDEPFIIEIDPLKADEQEEQKEEAPPQTLQEVFQKIENIDHPGELIQIVTAFIKRGNLTIEDKQQLQERCRAKIEKQRKAPLPLQPPPPPSRSSEHTPIQNDQEQRQPNNEQRQPNNGAMGIIQDEPKNFELSPIDNHQPSSSAAIDNDEESQLQIDESRGEEEEASFPKTMPENSDNANSNHSARESGEMRSEGEDMDMDINNANSNHSARESGEMRSEGEDMDMDISDDEGLR</sequence>
<name>A0AC34F596_9BILA</name>
<dbReference type="WBParaSite" id="ES5_v2.g12231.t1">
    <property type="protein sequence ID" value="ES5_v2.g12231.t1"/>
    <property type="gene ID" value="ES5_v2.g12231"/>
</dbReference>
<dbReference type="Proteomes" id="UP000887579">
    <property type="component" value="Unplaced"/>
</dbReference>
<protein>
    <submittedName>
        <fullName evidence="2">Uncharacterized protein</fullName>
    </submittedName>
</protein>
<evidence type="ECO:0000313" key="2">
    <source>
        <dbReference type="WBParaSite" id="ES5_v2.g12231.t1"/>
    </source>
</evidence>
<evidence type="ECO:0000313" key="1">
    <source>
        <dbReference type="Proteomes" id="UP000887579"/>
    </source>
</evidence>
<organism evidence="1 2">
    <name type="scientific">Panagrolaimus sp. ES5</name>
    <dbReference type="NCBI Taxonomy" id="591445"/>
    <lineage>
        <taxon>Eukaryota</taxon>
        <taxon>Metazoa</taxon>
        <taxon>Ecdysozoa</taxon>
        <taxon>Nematoda</taxon>
        <taxon>Chromadorea</taxon>
        <taxon>Rhabditida</taxon>
        <taxon>Tylenchina</taxon>
        <taxon>Panagrolaimomorpha</taxon>
        <taxon>Panagrolaimoidea</taxon>
        <taxon>Panagrolaimidae</taxon>
        <taxon>Panagrolaimus</taxon>
    </lineage>
</organism>
<reference evidence="2" key="1">
    <citation type="submission" date="2022-11" db="UniProtKB">
        <authorList>
            <consortium name="WormBaseParasite"/>
        </authorList>
    </citation>
    <scope>IDENTIFICATION</scope>
</reference>